<dbReference type="EMBL" id="VIIS01001620">
    <property type="protein sequence ID" value="KAF0295405.1"/>
    <property type="molecule type" value="Genomic_DNA"/>
</dbReference>
<sequence length="130" mass="14534">MAVLHRALVTWFLSLVFLILLVLRLDGRTQWNWFIVFIPLWLLDSLLLLYSLAVLVSPCRSGVDRWRRLSGTVCSATAVLLKLCFQICLCLHLQYPSAGLRLHAALAPLLALLTGATAALMRHLVQTHCG</sequence>
<keyword evidence="1 2" id="KW-0812">Transmembrane</keyword>
<proteinExistence type="predicted"/>
<keyword evidence="1" id="KW-0472">Membrane</keyword>
<feature type="transmembrane region" description="Helical" evidence="1">
    <location>
        <begin position="31"/>
        <end position="57"/>
    </location>
</feature>
<dbReference type="Proteomes" id="UP000440578">
    <property type="component" value="Unassembled WGS sequence"/>
</dbReference>
<accession>A0A6A4VMP3</accession>
<keyword evidence="3" id="KW-1185">Reference proteome</keyword>
<reference evidence="2 3" key="1">
    <citation type="submission" date="2019-07" db="EMBL/GenBank/DDBJ databases">
        <title>Draft genome assembly of a fouling barnacle, Amphibalanus amphitrite (Darwin, 1854): The first reference genome for Thecostraca.</title>
        <authorList>
            <person name="Kim W."/>
        </authorList>
    </citation>
    <scope>NUCLEOTIDE SEQUENCE [LARGE SCALE GENOMIC DNA]</scope>
    <source>
        <strain evidence="2">SNU_AA5</strain>
        <tissue evidence="2">Soma without cirri and trophi</tissue>
    </source>
</reference>
<protein>
    <submittedName>
        <fullName evidence="2">Transmembrane protein 60</fullName>
    </submittedName>
</protein>
<dbReference type="Pfam" id="PF10269">
    <property type="entry name" value="Tmemb_185A"/>
    <property type="match status" value="1"/>
</dbReference>
<evidence type="ECO:0000256" key="1">
    <source>
        <dbReference type="SAM" id="Phobius"/>
    </source>
</evidence>
<dbReference type="AlphaFoldDB" id="A0A6A4VMP3"/>
<name>A0A6A4VMP3_AMPAM</name>
<comment type="caution">
    <text evidence="2">The sequence shown here is derived from an EMBL/GenBank/DDBJ whole genome shotgun (WGS) entry which is preliminary data.</text>
</comment>
<feature type="transmembrane region" description="Helical" evidence="1">
    <location>
        <begin position="100"/>
        <end position="121"/>
    </location>
</feature>
<dbReference type="PANTHER" id="PTHR13568">
    <property type="entry name" value="FAM11A, B PROTEIN"/>
    <property type="match status" value="1"/>
</dbReference>
<evidence type="ECO:0000313" key="3">
    <source>
        <dbReference type="Proteomes" id="UP000440578"/>
    </source>
</evidence>
<organism evidence="2 3">
    <name type="scientific">Amphibalanus amphitrite</name>
    <name type="common">Striped barnacle</name>
    <name type="synonym">Balanus amphitrite</name>
    <dbReference type="NCBI Taxonomy" id="1232801"/>
    <lineage>
        <taxon>Eukaryota</taxon>
        <taxon>Metazoa</taxon>
        <taxon>Ecdysozoa</taxon>
        <taxon>Arthropoda</taxon>
        <taxon>Crustacea</taxon>
        <taxon>Multicrustacea</taxon>
        <taxon>Cirripedia</taxon>
        <taxon>Thoracica</taxon>
        <taxon>Thoracicalcarea</taxon>
        <taxon>Balanomorpha</taxon>
        <taxon>Balanoidea</taxon>
        <taxon>Balanidae</taxon>
        <taxon>Amphibalaninae</taxon>
        <taxon>Amphibalanus</taxon>
    </lineage>
</organism>
<dbReference type="OrthoDB" id="10258440at2759"/>
<keyword evidence="1" id="KW-1133">Transmembrane helix</keyword>
<feature type="transmembrane region" description="Helical" evidence="1">
    <location>
        <begin position="7"/>
        <end position="25"/>
    </location>
</feature>
<evidence type="ECO:0000313" key="2">
    <source>
        <dbReference type="EMBL" id="KAF0295405.1"/>
    </source>
</evidence>
<dbReference type="InterPro" id="IPR019396">
    <property type="entry name" value="TM_Fragile-X-F-assoc"/>
</dbReference>
<dbReference type="PANTHER" id="PTHR13568:SF4">
    <property type="entry name" value="TRANSMEMBRANE PROTEIN 60"/>
    <property type="match status" value="1"/>
</dbReference>
<feature type="transmembrane region" description="Helical" evidence="1">
    <location>
        <begin position="69"/>
        <end position="94"/>
    </location>
</feature>
<gene>
    <name evidence="2" type="primary">Tmem60</name>
    <name evidence="2" type="ORF">FJT64_000653</name>
</gene>